<dbReference type="RefSeq" id="WP_062215042.1">
    <property type="nucleotide sequence ID" value="NZ_CP012023.1"/>
</dbReference>
<proteinExistence type="predicted"/>
<dbReference type="InterPro" id="IPR000297">
    <property type="entry name" value="PPIase_PpiC"/>
</dbReference>
<dbReference type="GO" id="GO:0003755">
    <property type="term" value="F:peptidyl-prolyl cis-trans isomerase activity"/>
    <property type="evidence" value="ECO:0007669"/>
    <property type="project" value="UniProtKB-KW"/>
</dbReference>
<dbReference type="AlphaFoldDB" id="A0A0N9ZWD2"/>
<sequence>MTRTVHDRESHTQRRFSRMVICATLAVSLMTATLAPRAAEAQNLFAPVVQVNDQIITRYEIDQRIKLMTAIGGGATQSVAREALINERLQIAAARRDGLVATDAGIKAGIEEFAARGNLSGDELLAFLAKSGVAYESFRDFVTVGIVWRDYARARFASKVTISEAEIDRALQQNGPSGGLRVLLSEIFLPARDATERAASERLAANITAKPTVAAFAAAARAYSVAPSKDKSGRLDWVPLGNLPPALQSSISSLTTGGITAPLQTANAIGLFQLRGLQEVDVATPTPTSIEYAAYYIAGGRSEAATTRAAKVAAQVDTCDDLYGIAKGEPESTLEIDTLAFADIPTDVAVELAKLDTGEISTALTRANGQTLVFLMMCGRNFAETGTADRETVRNTLQGKRLTALADSYLSELKADAVITYK</sequence>
<dbReference type="KEGG" id="cmar:IMCC12053_310"/>
<dbReference type="SUPFAM" id="SSF54534">
    <property type="entry name" value="FKBP-like"/>
    <property type="match status" value="1"/>
</dbReference>
<keyword evidence="2" id="KW-0732">Signal</keyword>
<dbReference type="SUPFAM" id="SSF109998">
    <property type="entry name" value="Triger factor/SurA peptide-binding domain-like"/>
    <property type="match status" value="1"/>
</dbReference>
<dbReference type="Proteomes" id="UP000064920">
    <property type="component" value="Chromosome"/>
</dbReference>
<keyword evidence="6" id="KW-1185">Reference proteome</keyword>
<dbReference type="PROSITE" id="PS50198">
    <property type="entry name" value="PPIC_PPIASE_2"/>
    <property type="match status" value="1"/>
</dbReference>
<keyword evidence="5" id="KW-0413">Isomerase</keyword>
<dbReference type="PANTHER" id="PTHR47637">
    <property type="entry name" value="CHAPERONE SURA"/>
    <property type="match status" value="1"/>
</dbReference>
<dbReference type="Pfam" id="PF00639">
    <property type="entry name" value="Rotamase"/>
    <property type="match status" value="1"/>
</dbReference>
<accession>A0A0N9ZWD2</accession>
<evidence type="ECO:0000256" key="2">
    <source>
        <dbReference type="ARBA" id="ARBA00022729"/>
    </source>
</evidence>
<dbReference type="InterPro" id="IPR046357">
    <property type="entry name" value="PPIase_dom_sf"/>
</dbReference>
<name>A0A0N9ZWD2_9RHOB</name>
<evidence type="ECO:0000313" key="6">
    <source>
        <dbReference type="Proteomes" id="UP000064920"/>
    </source>
</evidence>
<gene>
    <name evidence="5" type="ORF">IMCC12053_310</name>
</gene>
<evidence type="ECO:0000313" key="5">
    <source>
        <dbReference type="EMBL" id="ALI54260.1"/>
    </source>
</evidence>
<evidence type="ECO:0000256" key="1">
    <source>
        <dbReference type="ARBA" id="ARBA00018370"/>
    </source>
</evidence>
<dbReference type="PANTHER" id="PTHR47637:SF1">
    <property type="entry name" value="CHAPERONE SURA"/>
    <property type="match status" value="1"/>
</dbReference>
<reference evidence="5 6" key="1">
    <citation type="submission" date="2015-05" db="EMBL/GenBank/DDBJ databases">
        <authorList>
            <person name="Wang D.B."/>
            <person name="Wang M."/>
        </authorList>
    </citation>
    <scope>NUCLEOTIDE SEQUENCE [LARGE SCALE GENOMIC DNA]</scope>
    <source>
        <strain evidence="5 6">IMCC 12053</strain>
    </source>
</reference>
<dbReference type="Gene3D" id="3.10.50.40">
    <property type="match status" value="1"/>
</dbReference>
<evidence type="ECO:0000256" key="3">
    <source>
        <dbReference type="ARBA" id="ARBA00030642"/>
    </source>
</evidence>
<dbReference type="STRING" id="1397108.IMCC12053_310"/>
<dbReference type="Gene3D" id="1.10.4030.10">
    <property type="entry name" value="Porin chaperone SurA, peptide-binding domain"/>
    <property type="match status" value="1"/>
</dbReference>
<evidence type="ECO:0000256" key="4">
    <source>
        <dbReference type="ARBA" id="ARBA00031484"/>
    </source>
</evidence>
<dbReference type="PATRIC" id="fig|1397108.4.peg.324"/>
<organism evidence="5 6">
    <name type="scientific">Celeribacter marinus</name>
    <dbReference type="NCBI Taxonomy" id="1397108"/>
    <lineage>
        <taxon>Bacteria</taxon>
        <taxon>Pseudomonadati</taxon>
        <taxon>Pseudomonadota</taxon>
        <taxon>Alphaproteobacteria</taxon>
        <taxon>Rhodobacterales</taxon>
        <taxon>Roseobacteraceae</taxon>
        <taxon>Celeribacter</taxon>
    </lineage>
</organism>
<dbReference type="EMBL" id="CP012023">
    <property type="protein sequence ID" value="ALI54260.1"/>
    <property type="molecule type" value="Genomic_DNA"/>
</dbReference>
<dbReference type="InterPro" id="IPR027304">
    <property type="entry name" value="Trigger_fact/SurA_dom_sf"/>
</dbReference>
<dbReference type="InterPro" id="IPR050280">
    <property type="entry name" value="OMP_Chaperone_SurA"/>
</dbReference>
<protein>
    <recommendedName>
        <fullName evidence="1">Parvulin-like PPIase</fullName>
    </recommendedName>
    <alternativeName>
        <fullName evidence="3">Peptidyl-prolyl cis-trans isomerase plp</fullName>
    </alternativeName>
    <alternativeName>
        <fullName evidence="4">Rotamase plp</fullName>
    </alternativeName>
</protein>